<evidence type="ECO:0000256" key="5">
    <source>
        <dbReference type="ARBA" id="ARBA00022692"/>
    </source>
</evidence>
<gene>
    <name evidence="10" type="ORF">GCM10010913_32460</name>
</gene>
<dbReference type="Proteomes" id="UP000608420">
    <property type="component" value="Unassembled WGS sequence"/>
</dbReference>
<evidence type="ECO:0000256" key="7">
    <source>
        <dbReference type="ARBA" id="ARBA00023136"/>
    </source>
</evidence>
<dbReference type="PANTHER" id="PTHR30413">
    <property type="entry name" value="INNER MEMBRANE TRANSPORT PERMEASE"/>
    <property type="match status" value="1"/>
</dbReference>
<feature type="transmembrane region" description="Helical" evidence="8">
    <location>
        <begin position="304"/>
        <end position="325"/>
    </location>
</feature>
<reference evidence="11" key="1">
    <citation type="journal article" date="2019" name="Int. J. Syst. Evol. Microbiol.">
        <title>The Global Catalogue of Microorganisms (GCM) 10K type strain sequencing project: providing services to taxonomists for standard genome sequencing and annotation.</title>
        <authorList>
            <consortium name="The Broad Institute Genomics Platform"/>
            <consortium name="The Broad Institute Genome Sequencing Center for Infectious Disease"/>
            <person name="Wu L."/>
            <person name="Ma J."/>
        </authorList>
    </citation>
    <scope>NUCLEOTIDE SEQUENCE [LARGE SCALE GENOMIC DNA]</scope>
    <source>
        <strain evidence="11">CGMCC 1.15420</strain>
    </source>
</reference>
<evidence type="ECO:0000256" key="1">
    <source>
        <dbReference type="ARBA" id="ARBA00004651"/>
    </source>
</evidence>
<keyword evidence="7 8" id="KW-0472">Membrane</keyword>
<evidence type="ECO:0000256" key="8">
    <source>
        <dbReference type="RuleBase" id="RU361157"/>
    </source>
</evidence>
<feature type="transmembrane region" description="Helical" evidence="8">
    <location>
        <begin position="424"/>
        <end position="443"/>
    </location>
</feature>
<dbReference type="PROSITE" id="PS51012">
    <property type="entry name" value="ABC_TM2"/>
    <property type="match status" value="1"/>
</dbReference>
<keyword evidence="4 8" id="KW-1003">Cell membrane</keyword>
<evidence type="ECO:0000256" key="2">
    <source>
        <dbReference type="ARBA" id="ARBA00007783"/>
    </source>
</evidence>
<proteinExistence type="inferred from homology"/>
<evidence type="ECO:0000313" key="11">
    <source>
        <dbReference type="Proteomes" id="UP000608420"/>
    </source>
</evidence>
<protein>
    <recommendedName>
        <fullName evidence="8">Transport permease protein</fullName>
    </recommendedName>
</protein>
<accession>A0ABQ1W0T3</accession>
<organism evidence="10 11">
    <name type="scientific">Paenibacillus aceti</name>
    <dbReference type="NCBI Taxonomy" id="1820010"/>
    <lineage>
        <taxon>Bacteria</taxon>
        <taxon>Bacillati</taxon>
        <taxon>Bacillota</taxon>
        <taxon>Bacilli</taxon>
        <taxon>Bacillales</taxon>
        <taxon>Paenibacillaceae</taxon>
        <taxon>Paenibacillus</taxon>
    </lineage>
</organism>
<feature type="transmembrane region" description="Helical" evidence="8">
    <location>
        <begin position="221"/>
        <end position="242"/>
    </location>
</feature>
<name>A0ABQ1W0T3_9BACL</name>
<evidence type="ECO:0000256" key="6">
    <source>
        <dbReference type="ARBA" id="ARBA00022989"/>
    </source>
</evidence>
<dbReference type="Pfam" id="PF01061">
    <property type="entry name" value="ABC2_membrane"/>
    <property type="match status" value="1"/>
</dbReference>
<dbReference type="EMBL" id="BMIW01000025">
    <property type="protein sequence ID" value="GGG08218.1"/>
    <property type="molecule type" value="Genomic_DNA"/>
</dbReference>
<feature type="transmembrane region" description="Helical" evidence="8">
    <location>
        <begin position="257"/>
        <end position="283"/>
    </location>
</feature>
<feature type="transmembrane region" description="Helical" evidence="8">
    <location>
        <begin position="337"/>
        <end position="360"/>
    </location>
</feature>
<evidence type="ECO:0000256" key="3">
    <source>
        <dbReference type="ARBA" id="ARBA00022448"/>
    </source>
</evidence>
<keyword evidence="11" id="KW-1185">Reference proteome</keyword>
<dbReference type="InterPro" id="IPR047817">
    <property type="entry name" value="ABC2_TM_bact-type"/>
</dbReference>
<comment type="subcellular location">
    <subcellularLocation>
        <location evidence="1 8">Cell membrane</location>
        <topology evidence="1 8">Multi-pass membrane protein</topology>
    </subcellularLocation>
</comment>
<dbReference type="PANTHER" id="PTHR30413:SF10">
    <property type="entry name" value="CAPSULE POLYSACCHARIDE EXPORT INNER-MEMBRANE PROTEIN CTRC"/>
    <property type="match status" value="1"/>
</dbReference>
<evidence type="ECO:0000313" key="10">
    <source>
        <dbReference type="EMBL" id="GGG08218.1"/>
    </source>
</evidence>
<evidence type="ECO:0000259" key="9">
    <source>
        <dbReference type="PROSITE" id="PS51012"/>
    </source>
</evidence>
<comment type="similarity">
    <text evidence="2 8">Belongs to the ABC-2 integral membrane protein family.</text>
</comment>
<keyword evidence="3 8" id="KW-0813">Transport</keyword>
<comment type="caution">
    <text evidence="10">The sequence shown here is derived from an EMBL/GenBank/DDBJ whole genome shotgun (WGS) entry which is preliminary data.</text>
</comment>
<dbReference type="InterPro" id="IPR013525">
    <property type="entry name" value="ABC2_TM"/>
</dbReference>
<sequence length="454" mass="52749">MNFKKVILIVLGLILLFLTFNMFTVYQRENSVLVFQFEVKSDLLDDYQLFYSTKEDEEWSEENSIHQTYDKPGIWQTIKYVVPKNIYSIRTDLGNHEAIIGVKNVRLIGTSNVDVSLGDAINLKNQLEIIEQQDNNLTIKALDKDPFLTLDIKSLLDTAINSSDITSKVKAALLSLLTTLVCLYIVNSTKDICKYMREIYRGRSIIFNLARNDFKTKYASSYLGIVWGFIQPLLTIVTYWFVFQVGLRSGNVSDVPFILWFIVAIIPWFFFSEALTGATNVYSEYSYLVKKVVFKIELLPVVKIVSALFVHLFFIIFIFAMYIGYGYYPDFYNVQLIYYLLCTIALAFSVSLLTSTFVLFFKDLNQIIIIVLQIGFWFTPIGWPPTMLSNSWVKIFKLNPMFYIVEGYRDTFIRNVPFIDHPYYTIYFWLFCVTAFVIGVNSFKKLKPHFADVI</sequence>
<feature type="domain" description="ABC transmembrane type-2" evidence="9">
    <location>
        <begin position="223"/>
        <end position="446"/>
    </location>
</feature>
<evidence type="ECO:0000256" key="4">
    <source>
        <dbReference type="ARBA" id="ARBA00022475"/>
    </source>
</evidence>
<dbReference type="RefSeq" id="WP_120463680.1">
    <property type="nucleotide sequence ID" value="NZ_BMIW01000025.1"/>
</dbReference>
<feature type="transmembrane region" description="Helical" evidence="8">
    <location>
        <begin position="169"/>
        <end position="187"/>
    </location>
</feature>
<keyword evidence="5 8" id="KW-0812">Transmembrane</keyword>
<keyword evidence="6 8" id="KW-1133">Transmembrane helix</keyword>
<feature type="transmembrane region" description="Helical" evidence="8">
    <location>
        <begin position="367"/>
        <end position="383"/>
    </location>
</feature>